<evidence type="ECO:0000313" key="2">
    <source>
        <dbReference type="EMBL" id="MDT0442403.1"/>
    </source>
</evidence>
<dbReference type="PANTHER" id="PTHR18640">
    <property type="entry name" value="SOLUTE CARRIER FAMILY 10 MEMBER 7"/>
    <property type="match status" value="1"/>
</dbReference>
<dbReference type="EMBL" id="JAVREV010000003">
    <property type="protein sequence ID" value="MDT0442403.1"/>
    <property type="molecule type" value="Genomic_DNA"/>
</dbReference>
<keyword evidence="1" id="KW-1133">Transmembrane helix</keyword>
<dbReference type="PANTHER" id="PTHR18640:SF5">
    <property type="entry name" value="SODIUM_BILE ACID COTRANSPORTER 7"/>
    <property type="match status" value="1"/>
</dbReference>
<keyword evidence="3" id="KW-1185">Reference proteome</keyword>
<feature type="transmembrane region" description="Helical" evidence="1">
    <location>
        <begin position="265"/>
        <end position="287"/>
    </location>
</feature>
<reference evidence="3" key="1">
    <citation type="submission" date="2023-07" db="EMBL/GenBank/DDBJ databases">
        <title>30 novel species of actinomycetes from the DSMZ collection.</title>
        <authorList>
            <person name="Nouioui I."/>
        </authorList>
    </citation>
    <scope>NUCLEOTIDE SEQUENCE [LARGE SCALE GENOMIC DNA]</scope>
    <source>
        <strain evidence="3">DSM 41886</strain>
    </source>
</reference>
<dbReference type="InterPro" id="IPR016833">
    <property type="entry name" value="Put_Na-Bile_cotransptr"/>
</dbReference>
<feature type="transmembrane region" description="Helical" evidence="1">
    <location>
        <begin position="106"/>
        <end position="126"/>
    </location>
</feature>
<evidence type="ECO:0000256" key="1">
    <source>
        <dbReference type="SAM" id="Phobius"/>
    </source>
</evidence>
<feature type="transmembrane region" description="Helical" evidence="1">
    <location>
        <begin position="34"/>
        <end position="53"/>
    </location>
</feature>
<feature type="transmembrane region" description="Helical" evidence="1">
    <location>
        <begin position="201"/>
        <end position="220"/>
    </location>
</feature>
<feature type="transmembrane region" description="Helical" evidence="1">
    <location>
        <begin position="133"/>
        <end position="156"/>
    </location>
</feature>
<protein>
    <submittedName>
        <fullName evidence="2">Bile acid:sodium symporter family protein</fullName>
    </submittedName>
</protein>
<name>A0ABU2S060_9ACTN</name>
<dbReference type="Pfam" id="PF13593">
    <property type="entry name" value="SBF_like"/>
    <property type="match status" value="1"/>
</dbReference>
<keyword evidence="1" id="KW-0472">Membrane</keyword>
<feature type="transmembrane region" description="Helical" evidence="1">
    <location>
        <begin position="73"/>
        <end position="94"/>
    </location>
</feature>
<feature type="transmembrane region" description="Helical" evidence="1">
    <location>
        <begin position="162"/>
        <end position="180"/>
    </location>
</feature>
<comment type="caution">
    <text evidence="2">The sequence shown here is derived from an EMBL/GenBank/DDBJ whole genome shotgun (WGS) entry which is preliminary data.</text>
</comment>
<dbReference type="PIRSF" id="PIRSF026166">
    <property type="entry name" value="UCP026166"/>
    <property type="match status" value="1"/>
</dbReference>
<dbReference type="Proteomes" id="UP001183615">
    <property type="component" value="Unassembled WGS sequence"/>
</dbReference>
<dbReference type="RefSeq" id="WP_311616836.1">
    <property type="nucleotide sequence ID" value="NZ_JAVREV010000003.1"/>
</dbReference>
<accession>A0ABU2S060</accession>
<proteinExistence type="predicted"/>
<feature type="transmembrane region" description="Helical" evidence="1">
    <location>
        <begin position="7"/>
        <end position="28"/>
    </location>
</feature>
<gene>
    <name evidence="2" type="ORF">RM779_07300</name>
</gene>
<dbReference type="Gene3D" id="1.20.1530.20">
    <property type="match status" value="1"/>
</dbReference>
<feature type="transmembrane region" description="Helical" evidence="1">
    <location>
        <begin position="232"/>
        <end position="253"/>
    </location>
</feature>
<dbReference type="InterPro" id="IPR038770">
    <property type="entry name" value="Na+/solute_symporter_sf"/>
</dbReference>
<sequence>MSVVRRLTRFLDPYIVLLLGTVGLAALLPASGPAAGAVDGAATGFIGLLFFLYGARLSTREALDGLRRWRLHLAVLAATFAVFPLFGLAARGLVPWLITDDLYDGLLFLCLVPSTVQSSIAMTSLARGNVPAAIAAGSFSSVLGVLLTPLLAAVLIGSSGGFSSDSLLAICGQLLLPFLLGQLLRRWIGGFVRRHRRVLSLVDRGSILVVVYAAFSQGMNAGVWQEASWRRLLALFGVEVLLLAALLLLTAWVARRLRLPREDRIVVVLAGSQKSLAAGLPMASVIFQGQAALAVLPLMMFHQMQLIVCAYLAKRWSDDPEGPEGTDSASRSAPA</sequence>
<organism evidence="2 3">
    <name type="scientific">Streptomyces johnsoniae</name>
    <dbReference type="NCBI Taxonomy" id="3075532"/>
    <lineage>
        <taxon>Bacteria</taxon>
        <taxon>Bacillati</taxon>
        <taxon>Actinomycetota</taxon>
        <taxon>Actinomycetes</taxon>
        <taxon>Kitasatosporales</taxon>
        <taxon>Streptomycetaceae</taxon>
        <taxon>Streptomyces</taxon>
    </lineage>
</organism>
<keyword evidence="1" id="KW-0812">Transmembrane</keyword>
<evidence type="ECO:0000313" key="3">
    <source>
        <dbReference type="Proteomes" id="UP001183615"/>
    </source>
</evidence>